<proteinExistence type="predicted"/>
<sequence>MSDYLGEATEGRSVKAILSRGNGQLVGVEEALTDVNGYASFNDLMVINNEGDFELTFILDDGITRESIQVICLKKSELLEHVNQ</sequence>
<comment type="caution">
    <text evidence="1">The sequence shown here is derived from an EMBL/GenBank/DDBJ whole genome shotgun (WGS) entry which is preliminary data.</text>
</comment>
<dbReference type="Proteomes" id="UP000279446">
    <property type="component" value="Unassembled WGS sequence"/>
</dbReference>
<evidence type="ECO:0000313" key="2">
    <source>
        <dbReference type="Proteomes" id="UP000279446"/>
    </source>
</evidence>
<accession>A0A3S1DGA8</accession>
<dbReference type="AlphaFoldDB" id="A0A3S1DGA8"/>
<organism evidence="1 2">
    <name type="scientific">Paenibacillus anaericanus</name>
    <dbReference type="NCBI Taxonomy" id="170367"/>
    <lineage>
        <taxon>Bacteria</taxon>
        <taxon>Bacillati</taxon>
        <taxon>Bacillota</taxon>
        <taxon>Bacilli</taxon>
        <taxon>Bacillales</taxon>
        <taxon>Paenibacillaceae</taxon>
        <taxon>Paenibacillus</taxon>
    </lineage>
</organism>
<protein>
    <submittedName>
        <fullName evidence="1">Uncharacterized protein</fullName>
    </submittedName>
</protein>
<dbReference type="EMBL" id="RZNY01000057">
    <property type="protein sequence ID" value="RUT38531.1"/>
    <property type="molecule type" value="Genomic_DNA"/>
</dbReference>
<gene>
    <name evidence="1" type="ORF">EJP82_27130</name>
</gene>
<evidence type="ECO:0000313" key="1">
    <source>
        <dbReference type="EMBL" id="RUT38531.1"/>
    </source>
</evidence>
<reference evidence="1 2" key="1">
    <citation type="submission" date="2018-12" db="EMBL/GenBank/DDBJ databases">
        <authorList>
            <person name="Sun L."/>
            <person name="Chen Z."/>
        </authorList>
    </citation>
    <scope>NUCLEOTIDE SEQUENCE [LARGE SCALE GENOMIC DNA]</scope>
    <source>
        <strain evidence="1 2">DSM 15890</strain>
    </source>
</reference>
<keyword evidence="2" id="KW-1185">Reference proteome</keyword>
<name>A0A3S1DGA8_9BACL</name>